<evidence type="ECO:0000256" key="1">
    <source>
        <dbReference type="SAM" id="Phobius"/>
    </source>
</evidence>
<gene>
    <name evidence="2" type="ORF">TIFTF001_016791</name>
</gene>
<evidence type="ECO:0000313" key="3">
    <source>
        <dbReference type="Proteomes" id="UP001187192"/>
    </source>
</evidence>
<accession>A0AA88DIX0</accession>
<organism evidence="2 3">
    <name type="scientific">Ficus carica</name>
    <name type="common">Common fig</name>
    <dbReference type="NCBI Taxonomy" id="3494"/>
    <lineage>
        <taxon>Eukaryota</taxon>
        <taxon>Viridiplantae</taxon>
        <taxon>Streptophyta</taxon>
        <taxon>Embryophyta</taxon>
        <taxon>Tracheophyta</taxon>
        <taxon>Spermatophyta</taxon>
        <taxon>Magnoliopsida</taxon>
        <taxon>eudicotyledons</taxon>
        <taxon>Gunneridae</taxon>
        <taxon>Pentapetalae</taxon>
        <taxon>rosids</taxon>
        <taxon>fabids</taxon>
        <taxon>Rosales</taxon>
        <taxon>Moraceae</taxon>
        <taxon>Ficeae</taxon>
        <taxon>Ficus</taxon>
    </lineage>
</organism>
<dbReference type="AlphaFoldDB" id="A0AA88DIX0"/>
<keyword evidence="1" id="KW-0472">Membrane</keyword>
<keyword evidence="1" id="KW-1133">Transmembrane helix</keyword>
<proteinExistence type="predicted"/>
<comment type="caution">
    <text evidence="2">The sequence shown here is derived from an EMBL/GenBank/DDBJ whole genome shotgun (WGS) entry which is preliminary data.</text>
</comment>
<keyword evidence="3" id="KW-1185">Reference proteome</keyword>
<reference evidence="2" key="1">
    <citation type="submission" date="2023-07" db="EMBL/GenBank/DDBJ databases">
        <title>draft genome sequence of fig (Ficus carica).</title>
        <authorList>
            <person name="Takahashi T."/>
            <person name="Nishimura K."/>
        </authorList>
    </citation>
    <scope>NUCLEOTIDE SEQUENCE</scope>
</reference>
<dbReference type="Proteomes" id="UP001187192">
    <property type="component" value="Unassembled WGS sequence"/>
</dbReference>
<sequence>MSLTKIVEPVIGGNSLVILALFNDLSTVTQGLILIFAIEKLCSRHLDFACDDTVVCVLTATAIGVSWERMVKCIFGNF</sequence>
<dbReference type="EMBL" id="BTGU01000026">
    <property type="protein sequence ID" value="GMN47619.1"/>
    <property type="molecule type" value="Genomic_DNA"/>
</dbReference>
<feature type="transmembrane region" description="Helical" evidence="1">
    <location>
        <begin position="16"/>
        <end position="38"/>
    </location>
</feature>
<evidence type="ECO:0000313" key="2">
    <source>
        <dbReference type="EMBL" id="GMN47619.1"/>
    </source>
</evidence>
<keyword evidence="1" id="KW-0812">Transmembrane</keyword>
<name>A0AA88DIX0_FICCA</name>
<protein>
    <submittedName>
        <fullName evidence="2">Uncharacterized protein</fullName>
    </submittedName>
</protein>